<evidence type="ECO:0000259" key="1">
    <source>
        <dbReference type="Pfam" id="PF09848"/>
    </source>
</evidence>
<dbReference type="Proteomes" id="UP000005451">
    <property type="component" value="Unassembled WGS sequence"/>
</dbReference>
<accession>B6W6I5</accession>
<evidence type="ECO:0000313" key="2">
    <source>
        <dbReference type="EMBL" id="EEB36928.1"/>
    </source>
</evidence>
<feature type="domain" description="Schlafen group 3-like DNA/RNA helicase" evidence="1">
    <location>
        <begin position="228"/>
        <end position="410"/>
    </location>
</feature>
<dbReference type="eggNOG" id="COG0507">
    <property type="taxonomic scope" value="Bacteria"/>
</dbReference>
<protein>
    <recommendedName>
        <fullName evidence="1">Schlafen group 3-like DNA/RNA helicase domain-containing protein</fullName>
    </recommendedName>
</protein>
<dbReference type="SUPFAM" id="SSF52540">
    <property type="entry name" value="P-loop containing nucleoside triphosphate hydrolases"/>
    <property type="match status" value="1"/>
</dbReference>
<dbReference type="InterPro" id="IPR027417">
    <property type="entry name" value="P-loop_NTPase"/>
</dbReference>
<dbReference type="RefSeq" id="WP_004812406.1">
    <property type="nucleotide sequence ID" value="NZ_ABXA01000003.1"/>
</dbReference>
<sequence>MSRSINLESLYQMINNPSIYQRENIMKNFLGTLDDEIRDISKIQIKNRELETFKSLYEKIGNELTDAQKNGFYYGYKNSKSINQEFDLIRFTAGKTLNIELKYKYQKGGKKQLEYDLKRQNHILLNCTEKVYNYAYVLSDEKLYKLYLNKDSDSNDDYILKESNFSNLIRDISEDYSNINLLEKLVPSDLIISPYSEPEKFTRKSYYLNDKQQLIVKNILKFDNKYHCVLGGAGTGKSLVIFDLATKCMKMKKDVILVFCGKLENYSELSSIHKFDIVEIKSINNDISKLKKYDVVLFDEFQRIREENYEKLIKLNNELVVYSVDKVQTLHHKEVLIDIEEKLINNSRVKKHRLGEKIRQNNEMSWFIKKLLNPKNKKSQPSNFNKVSVKYFDNKETASNYIHHMNKCNKFIPIELTEYRTKTTGKKQRDNFLSFSKKHS</sequence>
<dbReference type="Gene3D" id="3.40.50.300">
    <property type="entry name" value="P-loop containing nucleotide triphosphate hydrolases"/>
    <property type="match status" value="1"/>
</dbReference>
<dbReference type="EMBL" id="ABXA01000003">
    <property type="protein sequence ID" value="EEB36928.1"/>
    <property type="molecule type" value="Genomic_DNA"/>
</dbReference>
<reference evidence="2 3" key="1">
    <citation type="submission" date="2008-09" db="EMBL/GenBank/DDBJ databases">
        <authorList>
            <person name="Fulton L."/>
            <person name="Clifton S."/>
            <person name="Fulton B."/>
            <person name="Xu J."/>
            <person name="Minx P."/>
            <person name="Pepin K.H."/>
            <person name="Johnson M."/>
            <person name="Thiruvilangam P."/>
            <person name="Bhonagiri V."/>
            <person name="Nash W.E."/>
            <person name="Mardis E.R."/>
            <person name="Wilson R.K."/>
        </authorList>
    </citation>
    <scope>NUCLEOTIDE SEQUENCE [LARGE SCALE GENOMIC DNA]</scope>
    <source>
        <strain evidence="2 3">DSM 7454</strain>
    </source>
</reference>
<evidence type="ECO:0000313" key="3">
    <source>
        <dbReference type="Proteomes" id="UP000005451"/>
    </source>
</evidence>
<organism evidence="2 3">
    <name type="scientific">Anaerococcus hydrogenalis DSM 7454</name>
    <dbReference type="NCBI Taxonomy" id="561177"/>
    <lineage>
        <taxon>Bacteria</taxon>
        <taxon>Bacillati</taxon>
        <taxon>Bacillota</taxon>
        <taxon>Tissierellia</taxon>
        <taxon>Tissierellales</taxon>
        <taxon>Peptoniphilaceae</taxon>
        <taxon>Anaerococcus</taxon>
    </lineage>
</organism>
<comment type="caution">
    <text evidence="2">The sequence shown here is derived from an EMBL/GenBank/DDBJ whole genome shotgun (WGS) entry which is preliminary data.</text>
</comment>
<proteinExistence type="predicted"/>
<dbReference type="InterPro" id="IPR018647">
    <property type="entry name" value="SLFN_3-like_DNA/RNA_helicase"/>
</dbReference>
<gene>
    <name evidence="2" type="ORF">ANHYDRO_00165</name>
</gene>
<dbReference type="Pfam" id="PF09848">
    <property type="entry name" value="SLFN-g3_helicase"/>
    <property type="match status" value="1"/>
</dbReference>
<dbReference type="STRING" id="561177.ANHYDRO_00165"/>
<reference evidence="2 3" key="2">
    <citation type="submission" date="2008-10" db="EMBL/GenBank/DDBJ databases">
        <title>Draft genome sequence of Anaerococcus hydrogenalis (DSM 7454).</title>
        <authorList>
            <person name="Sudarsanam P."/>
            <person name="Ley R."/>
            <person name="Guruge J."/>
            <person name="Turnbaugh P.J."/>
            <person name="Mahowald M."/>
            <person name="Liep D."/>
            <person name="Gordon J."/>
        </authorList>
    </citation>
    <scope>NUCLEOTIDE SEQUENCE [LARGE SCALE GENOMIC DNA]</scope>
    <source>
        <strain evidence="2 3">DSM 7454</strain>
    </source>
</reference>
<dbReference type="AlphaFoldDB" id="B6W6I5"/>
<name>B6W6I5_9FIRM</name>